<reference evidence="2" key="1">
    <citation type="journal article" date="2023" name="Access Microbiol">
        <title>De-novo genome assembly for Akanthomyces muscarius, a biocontrol agent of insect agricultural pests.</title>
        <authorList>
            <person name="Erdos Z."/>
            <person name="Studholme D.J."/>
            <person name="Raymond B."/>
            <person name="Sharma M."/>
        </authorList>
    </citation>
    <scope>NUCLEOTIDE SEQUENCE</scope>
    <source>
        <strain evidence="2">Ve6</strain>
    </source>
</reference>
<dbReference type="GeneID" id="80898173"/>
<organism evidence="2 3">
    <name type="scientific">Akanthomyces muscarius</name>
    <name type="common">Entomopathogenic fungus</name>
    <name type="synonym">Lecanicillium muscarium</name>
    <dbReference type="NCBI Taxonomy" id="2231603"/>
    <lineage>
        <taxon>Eukaryota</taxon>
        <taxon>Fungi</taxon>
        <taxon>Dikarya</taxon>
        <taxon>Ascomycota</taxon>
        <taxon>Pezizomycotina</taxon>
        <taxon>Sordariomycetes</taxon>
        <taxon>Hypocreomycetidae</taxon>
        <taxon>Hypocreales</taxon>
        <taxon>Cordycipitaceae</taxon>
        <taxon>Akanthomyces</taxon>
    </lineage>
</organism>
<dbReference type="EMBL" id="JAJHUN010000009">
    <property type="protein sequence ID" value="KAJ4150256.1"/>
    <property type="molecule type" value="Genomic_DNA"/>
</dbReference>
<name>A0A9W8Q9T7_AKAMU</name>
<proteinExistence type="predicted"/>
<dbReference type="RefSeq" id="XP_056051970.1">
    <property type="nucleotide sequence ID" value="XM_056200085.1"/>
</dbReference>
<evidence type="ECO:0000313" key="3">
    <source>
        <dbReference type="Proteomes" id="UP001144673"/>
    </source>
</evidence>
<feature type="region of interest" description="Disordered" evidence="1">
    <location>
        <begin position="1"/>
        <end position="47"/>
    </location>
</feature>
<dbReference type="KEGG" id="amus:LMH87_011014"/>
<comment type="caution">
    <text evidence="2">The sequence shown here is derived from an EMBL/GenBank/DDBJ whole genome shotgun (WGS) entry which is preliminary data.</text>
</comment>
<accession>A0A9W8Q9T7</accession>
<gene>
    <name evidence="2" type="ORF">LMH87_011014</name>
</gene>
<dbReference type="Proteomes" id="UP001144673">
    <property type="component" value="Chromosome 4"/>
</dbReference>
<protein>
    <submittedName>
        <fullName evidence="2">Uncharacterized protein</fullName>
    </submittedName>
</protein>
<sequence length="369" mass="41148">MSSLDDANPVERENAESPRILSQSVLDWASPDEERDNPVKLDGSGHPLASFSELRTQEANKKPGNWTVNHAIHVARWESYQAGNMKAFQPSSRDWLLLYTISKLKVMHQIHYCAKRGLHAGFAEASAKLISELDNAACRAVIALQNGGYSIFEGIKAHWDENFPEKHDFLAAQFSTPTGVLPNSLKKNLKKLGCSNYLEFDKKAPPSITKEAAQKPAAEADNEAETYVTRIVNASLSKQMKLKNSSVQMILNEAIEQRCQESIASSVEKKRKRDDTIEGRIAALEKQRKFDYSTIESRVEAAVQGQAAPYEALLDDHMEILDHLVQGLTNFEGLAGKVKRLKERRARLKPATTQVPVFPQGEDVGNHTE</sequence>
<evidence type="ECO:0000256" key="1">
    <source>
        <dbReference type="SAM" id="MobiDB-lite"/>
    </source>
</evidence>
<evidence type="ECO:0000313" key="2">
    <source>
        <dbReference type="EMBL" id="KAJ4150256.1"/>
    </source>
</evidence>
<dbReference type="AlphaFoldDB" id="A0A9W8Q9T7"/>
<keyword evidence="3" id="KW-1185">Reference proteome</keyword>